<proteinExistence type="predicted"/>
<dbReference type="OrthoDB" id="5982977at2759"/>
<dbReference type="PANTHER" id="PTHR45749:SF21">
    <property type="entry name" value="DUF4371 DOMAIN-CONTAINING PROTEIN"/>
    <property type="match status" value="1"/>
</dbReference>
<keyword evidence="3" id="KW-1185">Reference proteome</keyword>
<reference evidence="3" key="1">
    <citation type="journal article" date="2017" name="bioRxiv">
        <title>Comparative analysis of the genomes of Stylophora pistillata and Acropora digitifera provides evidence for extensive differences between species of corals.</title>
        <authorList>
            <person name="Voolstra C.R."/>
            <person name="Li Y."/>
            <person name="Liew Y.J."/>
            <person name="Baumgarten S."/>
            <person name="Zoccola D."/>
            <person name="Flot J.-F."/>
            <person name="Tambutte S."/>
            <person name="Allemand D."/>
            <person name="Aranda M."/>
        </authorList>
    </citation>
    <scope>NUCLEOTIDE SEQUENCE [LARGE SCALE GENOMIC DNA]</scope>
</reference>
<sequence>MVAKYQDAYARTKHIDNRVKLTVSRAPNQSQLGLTGGNETINILKYSKIDAEDVGSDLQNDNSTDREDLLDTAPDKSQIEMIQVNNGIRRAPATSQLMDVGVTDKSEIMDKACCYPCQKYLNAHDFTFDNWKKIERLTKHHKSENHQTATAKWIDSRANKKKSTSILSKLHESHKQYVKENRDYLKVIIECLMFTAQQNIAQRGHEEQRDSLSNSSYLNGGNFLELIHLRCRDIASLKDKLESQLQKHAQWTSPVIQNDFLQIIADLIRERIRNDVRTSEWYGIILDETSDISRREQVSLCLSFALNGTKKEAFIGFYSTISTEGEVLYELVKSAITELSLDLKNIVGKVFDGAANMNGVHKGLSTRMEECSPPVIYVHCYGHMLNLALQDTMTQIEPLRNALGTIQAL</sequence>
<evidence type="ECO:0000259" key="1">
    <source>
        <dbReference type="Pfam" id="PF14291"/>
    </source>
</evidence>
<name>A0A2B4RR34_STYPI</name>
<dbReference type="InterPro" id="IPR025398">
    <property type="entry name" value="DUF4371"/>
</dbReference>
<evidence type="ECO:0000313" key="3">
    <source>
        <dbReference type="Proteomes" id="UP000225706"/>
    </source>
</evidence>
<dbReference type="AlphaFoldDB" id="A0A2B4RR34"/>
<dbReference type="InterPro" id="IPR012337">
    <property type="entry name" value="RNaseH-like_sf"/>
</dbReference>
<comment type="caution">
    <text evidence="2">The sequence shown here is derived from an EMBL/GenBank/DDBJ whole genome shotgun (WGS) entry which is preliminary data.</text>
</comment>
<protein>
    <submittedName>
        <fullName evidence="2">Zinc finger MYM-type protein 1</fullName>
    </submittedName>
</protein>
<dbReference type="Pfam" id="PF14291">
    <property type="entry name" value="DUF4371"/>
    <property type="match status" value="1"/>
</dbReference>
<accession>A0A2B4RR34</accession>
<dbReference type="EMBL" id="LSMT01000393">
    <property type="protein sequence ID" value="PFX18778.1"/>
    <property type="molecule type" value="Genomic_DNA"/>
</dbReference>
<dbReference type="SUPFAM" id="SSF53098">
    <property type="entry name" value="Ribonuclease H-like"/>
    <property type="match status" value="1"/>
</dbReference>
<feature type="domain" description="DUF4371" evidence="1">
    <location>
        <begin position="127"/>
        <end position="362"/>
    </location>
</feature>
<evidence type="ECO:0000313" key="2">
    <source>
        <dbReference type="EMBL" id="PFX18778.1"/>
    </source>
</evidence>
<dbReference type="STRING" id="50429.A0A2B4RR34"/>
<gene>
    <name evidence="2" type="primary">ZMYM1</name>
    <name evidence="2" type="ORF">AWC38_SpisGene16842</name>
</gene>
<dbReference type="PANTHER" id="PTHR45749">
    <property type="match status" value="1"/>
</dbReference>
<organism evidence="2 3">
    <name type="scientific">Stylophora pistillata</name>
    <name type="common">Smooth cauliflower coral</name>
    <dbReference type="NCBI Taxonomy" id="50429"/>
    <lineage>
        <taxon>Eukaryota</taxon>
        <taxon>Metazoa</taxon>
        <taxon>Cnidaria</taxon>
        <taxon>Anthozoa</taxon>
        <taxon>Hexacorallia</taxon>
        <taxon>Scleractinia</taxon>
        <taxon>Astrocoeniina</taxon>
        <taxon>Pocilloporidae</taxon>
        <taxon>Stylophora</taxon>
    </lineage>
</organism>
<dbReference type="Proteomes" id="UP000225706">
    <property type="component" value="Unassembled WGS sequence"/>
</dbReference>